<evidence type="ECO:0000313" key="2">
    <source>
        <dbReference type="EMBL" id="KAG6115079.1"/>
    </source>
</evidence>
<sequence length="95" mass="10203">MAPLTRVSAKAPEAPGPQGPPQLDALPQQGVLEARHLGLVRERLQRGCTRCRLALVRDSLLRQGVKLGRASGAFAETLVKGAIMMDIKMEGMESV</sequence>
<evidence type="ECO:0000313" key="3">
    <source>
        <dbReference type="Proteomes" id="UP000732380"/>
    </source>
</evidence>
<keyword evidence="3" id="KW-1185">Reference proteome</keyword>
<gene>
    <name evidence="2" type="ORF">E4U13_003050</name>
</gene>
<comment type="caution">
    <text evidence="2">The sequence shown here is derived from an EMBL/GenBank/DDBJ whole genome shotgun (WGS) entry which is preliminary data.</text>
</comment>
<name>A0A9P7Q1G3_9HYPO</name>
<reference evidence="2 3" key="1">
    <citation type="journal article" date="2020" name="bioRxiv">
        <title>Whole genome comparisons of ergot fungi reveals the divergence and evolution of species within the genus Claviceps are the result of varying mechanisms driving genome evolution and host range expansion.</title>
        <authorList>
            <person name="Wyka S.A."/>
            <person name="Mondo S.J."/>
            <person name="Liu M."/>
            <person name="Dettman J."/>
            <person name="Nalam V."/>
            <person name="Broders K.D."/>
        </authorList>
    </citation>
    <scope>NUCLEOTIDE SEQUENCE [LARGE SCALE GENOMIC DNA]</scope>
    <source>
        <strain evidence="2 3">LM576</strain>
    </source>
</reference>
<accession>A0A9P7Q1G3</accession>
<organism evidence="2 3">
    <name type="scientific">Claviceps humidiphila</name>
    <dbReference type="NCBI Taxonomy" id="1294629"/>
    <lineage>
        <taxon>Eukaryota</taxon>
        <taxon>Fungi</taxon>
        <taxon>Dikarya</taxon>
        <taxon>Ascomycota</taxon>
        <taxon>Pezizomycotina</taxon>
        <taxon>Sordariomycetes</taxon>
        <taxon>Hypocreomycetidae</taxon>
        <taxon>Hypocreales</taxon>
        <taxon>Clavicipitaceae</taxon>
        <taxon>Claviceps</taxon>
    </lineage>
</organism>
<evidence type="ECO:0000256" key="1">
    <source>
        <dbReference type="SAM" id="MobiDB-lite"/>
    </source>
</evidence>
<dbReference type="EMBL" id="SRQM01000241">
    <property type="protein sequence ID" value="KAG6115079.1"/>
    <property type="molecule type" value="Genomic_DNA"/>
</dbReference>
<dbReference type="Proteomes" id="UP000732380">
    <property type="component" value="Unassembled WGS sequence"/>
</dbReference>
<proteinExistence type="predicted"/>
<protein>
    <submittedName>
        <fullName evidence="2">Uncharacterized protein</fullName>
    </submittedName>
</protein>
<feature type="region of interest" description="Disordered" evidence="1">
    <location>
        <begin position="1"/>
        <end position="25"/>
    </location>
</feature>
<dbReference type="AlphaFoldDB" id="A0A9P7Q1G3"/>